<comment type="caution">
    <text evidence="1">The sequence shown here is derived from an EMBL/GenBank/DDBJ whole genome shotgun (WGS) entry which is preliminary data.</text>
</comment>
<name>A0A1R3JUW5_COCAP</name>
<gene>
    <name evidence="1" type="ORF">CCACVL1_04179</name>
</gene>
<evidence type="ECO:0000313" key="2">
    <source>
        <dbReference type="Proteomes" id="UP000188268"/>
    </source>
</evidence>
<evidence type="ECO:0000313" key="1">
    <source>
        <dbReference type="EMBL" id="OMO98584.1"/>
    </source>
</evidence>
<accession>A0A1R3JUW5</accession>
<protein>
    <submittedName>
        <fullName evidence="1">Uncharacterized protein</fullName>
    </submittedName>
</protein>
<dbReference type="Gramene" id="OMO98584">
    <property type="protein sequence ID" value="OMO98584"/>
    <property type="gene ID" value="CCACVL1_04179"/>
</dbReference>
<dbReference type="AlphaFoldDB" id="A0A1R3JUW5"/>
<sequence length="42" mass="4519">MANIKATPIGITISALLPEPPPYQQKLSAELNQGNKSTEIKI</sequence>
<dbReference type="Proteomes" id="UP000188268">
    <property type="component" value="Unassembled WGS sequence"/>
</dbReference>
<reference evidence="1 2" key="1">
    <citation type="submission" date="2013-09" db="EMBL/GenBank/DDBJ databases">
        <title>Corchorus capsularis genome sequencing.</title>
        <authorList>
            <person name="Alam M."/>
            <person name="Haque M.S."/>
            <person name="Islam M.S."/>
            <person name="Emdad E.M."/>
            <person name="Islam M.M."/>
            <person name="Ahmed B."/>
            <person name="Halim A."/>
            <person name="Hossen Q.M.M."/>
            <person name="Hossain M.Z."/>
            <person name="Ahmed R."/>
            <person name="Khan M.M."/>
            <person name="Islam R."/>
            <person name="Rashid M.M."/>
            <person name="Khan S.A."/>
            <person name="Rahman M.S."/>
            <person name="Alam M."/>
        </authorList>
    </citation>
    <scope>NUCLEOTIDE SEQUENCE [LARGE SCALE GENOMIC DNA]</scope>
    <source>
        <strain evidence="2">cv. CVL-1</strain>
        <tissue evidence="1">Whole seedling</tissue>
    </source>
</reference>
<keyword evidence="2" id="KW-1185">Reference proteome</keyword>
<dbReference type="EMBL" id="AWWV01007062">
    <property type="protein sequence ID" value="OMO98584.1"/>
    <property type="molecule type" value="Genomic_DNA"/>
</dbReference>
<organism evidence="1 2">
    <name type="scientific">Corchorus capsularis</name>
    <name type="common">Jute</name>
    <dbReference type="NCBI Taxonomy" id="210143"/>
    <lineage>
        <taxon>Eukaryota</taxon>
        <taxon>Viridiplantae</taxon>
        <taxon>Streptophyta</taxon>
        <taxon>Embryophyta</taxon>
        <taxon>Tracheophyta</taxon>
        <taxon>Spermatophyta</taxon>
        <taxon>Magnoliopsida</taxon>
        <taxon>eudicotyledons</taxon>
        <taxon>Gunneridae</taxon>
        <taxon>Pentapetalae</taxon>
        <taxon>rosids</taxon>
        <taxon>malvids</taxon>
        <taxon>Malvales</taxon>
        <taxon>Malvaceae</taxon>
        <taxon>Grewioideae</taxon>
        <taxon>Apeibeae</taxon>
        <taxon>Corchorus</taxon>
    </lineage>
</organism>
<proteinExistence type="predicted"/>